<gene>
    <name evidence="2" type="ORF">G3I39_12775</name>
</gene>
<name>A0A6N9V8Z3_STRMI</name>
<dbReference type="AlphaFoldDB" id="A0A6N9V8Z3"/>
<evidence type="ECO:0000256" key="1">
    <source>
        <dbReference type="SAM" id="MobiDB-lite"/>
    </source>
</evidence>
<dbReference type="Proteomes" id="UP000471648">
    <property type="component" value="Unassembled WGS sequence"/>
</dbReference>
<feature type="region of interest" description="Disordered" evidence="1">
    <location>
        <begin position="69"/>
        <end position="91"/>
    </location>
</feature>
<comment type="caution">
    <text evidence="2">The sequence shown here is derived from an EMBL/GenBank/DDBJ whole genome shotgun (WGS) entry which is preliminary data.</text>
</comment>
<accession>A0A6N9V8Z3</accession>
<protein>
    <submittedName>
        <fullName evidence="2">Uncharacterized protein</fullName>
    </submittedName>
</protein>
<feature type="compositionally biased region" description="Basic and acidic residues" evidence="1">
    <location>
        <begin position="9"/>
        <end position="33"/>
    </location>
</feature>
<organism evidence="2 3">
    <name type="scientific">Streptomyces microflavus</name>
    <name type="common">Streptomyces lipmanii</name>
    <dbReference type="NCBI Taxonomy" id="1919"/>
    <lineage>
        <taxon>Bacteria</taxon>
        <taxon>Bacillati</taxon>
        <taxon>Actinomycetota</taxon>
        <taxon>Actinomycetes</taxon>
        <taxon>Kitasatosporales</taxon>
        <taxon>Streptomycetaceae</taxon>
        <taxon>Streptomyces</taxon>
    </lineage>
</organism>
<reference evidence="2 3" key="1">
    <citation type="submission" date="2020-01" db="EMBL/GenBank/DDBJ databases">
        <title>Insect and environment-associated Actinomycetes.</title>
        <authorList>
            <person name="Currrie C."/>
            <person name="Chevrette M."/>
            <person name="Carlson C."/>
            <person name="Stubbendieck R."/>
            <person name="Wendt-Pienkowski E."/>
        </authorList>
    </citation>
    <scope>NUCLEOTIDE SEQUENCE [LARGE SCALE GENOMIC DNA]</scope>
    <source>
        <strain evidence="2 3">SID14438</strain>
    </source>
</reference>
<feature type="region of interest" description="Disordered" evidence="1">
    <location>
        <begin position="1"/>
        <end position="33"/>
    </location>
</feature>
<sequence>MTMGTTPDPGKRPSAELQPRAEPRSARAEPVAEHPEITYIGCARCGTQIAGLDGRYACSGCGWVNEWTEGHRPLPAAGRRRPQPAPRPQQP</sequence>
<dbReference type="EMBL" id="JAAGME010000533">
    <property type="protein sequence ID" value="NEB67912.1"/>
    <property type="molecule type" value="Genomic_DNA"/>
</dbReference>
<evidence type="ECO:0000313" key="2">
    <source>
        <dbReference type="EMBL" id="NEB67912.1"/>
    </source>
</evidence>
<evidence type="ECO:0000313" key="3">
    <source>
        <dbReference type="Proteomes" id="UP000471648"/>
    </source>
</evidence>
<proteinExistence type="predicted"/>